<proteinExistence type="predicted"/>
<protein>
    <submittedName>
        <fullName evidence="1">Uncharacterized protein</fullName>
    </submittedName>
</protein>
<gene>
    <name evidence="1" type="ORF">HaLaN_08816</name>
</gene>
<evidence type="ECO:0000313" key="1">
    <source>
        <dbReference type="EMBL" id="GFH13017.1"/>
    </source>
</evidence>
<name>A0A699YS23_HAELA</name>
<accession>A0A699YS23</accession>
<dbReference type="AlphaFoldDB" id="A0A699YS23"/>
<evidence type="ECO:0000313" key="2">
    <source>
        <dbReference type="Proteomes" id="UP000485058"/>
    </source>
</evidence>
<dbReference type="Proteomes" id="UP000485058">
    <property type="component" value="Unassembled WGS sequence"/>
</dbReference>
<comment type="caution">
    <text evidence="1">The sequence shown here is derived from an EMBL/GenBank/DDBJ whole genome shotgun (WGS) entry which is preliminary data.</text>
</comment>
<reference evidence="1 2" key="1">
    <citation type="submission" date="2020-02" db="EMBL/GenBank/DDBJ databases">
        <title>Draft genome sequence of Haematococcus lacustris strain NIES-144.</title>
        <authorList>
            <person name="Morimoto D."/>
            <person name="Nakagawa S."/>
            <person name="Yoshida T."/>
            <person name="Sawayama S."/>
        </authorList>
    </citation>
    <scope>NUCLEOTIDE SEQUENCE [LARGE SCALE GENOMIC DNA]</scope>
    <source>
        <strain evidence="1 2">NIES-144</strain>
    </source>
</reference>
<sequence>MEILAAAARGTDLDMTIAQFAEEIDDELLYLLQARIEATEKVNEGAADQLRELWGVLRTVQQRVAATSAMRLLDDVLDLLGDDMSAVGYSMRRLEAQARMREAFTGGLAEDVDIFAAAAALADAGPAAAEELSSEAVSPTDFLQEVMALMEEAGEQQAALAQAIERADKEISFLRAHKPEALESEAAAAQRKALTAARRNFASRAVGLSQLQDVVSMARSLVFEMRKDSVAH</sequence>
<organism evidence="1 2">
    <name type="scientific">Haematococcus lacustris</name>
    <name type="common">Green alga</name>
    <name type="synonym">Haematococcus pluvialis</name>
    <dbReference type="NCBI Taxonomy" id="44745"/>
    <lineage>
        <taxon>Eukaryota</taxon>
        <taxon>Viridiplantae</taxon>
        <taxon>Chlorophyta</taxon>
        <taxon>core chlorophytes</taxon>
        <taxon>Chlorophyceae</taxon>
        <taxon>CS clade</taxon>
        <taxon>Chlamydomonadales</taxon>
        <taxon>Haematococcaceae</taxon>
        <taxon>Haematococcus</taxon>
    </lineage>
</organism>
<keyword evidence="2" id="KW-1185">Reference proteome</keyword>
<dbReference type="EMBL" id="BLLF01000566">
    <property type="protein sequence ID" value="GFH13017.1"/>
    <property type="molecule type" value="Genomic_DNA"/>
</dbReference>